<evidence type="ECO:0000313" key="2">
    <source>
        <dbReference type="Proteomes" id="UP000565576"/>
    </source>
</evidence>
<dbReference type="Proteomes" id="UP000565576">
    <property type="component" value="Unassembled WGS sequence"/>
</dbReference>
<organism evidence="1 2">
    <name type="scientific">Rhizobium lusitanum</name>
    <dbReference type="NCBI Taxonomy" id="293958"/>
    <lineage>
        <taxon>Bacteria</taxon>
        <taxon>Pseudomonadati</taxon>
        <taxon>Pseudomonadota</taxon>
        <taxon>Alphaproteobacteria</taxon>
        <taxon>Hyphomicrobiales</taxon>
        <taxon>Rhizobiaceae</taxon>
        <taxon>Rhizobium/Agrobacterium group</taxon>
        <taxon>Rhizobium</taxon>
    </lineage>
</organism>
<evidence type="ECO:0000313" key="1">
    <source>
        <dbReference type="EMBL" id="MBB6483124.1"/>
    </source>
</evidence>
<dbReference type="EMBL" id="JACHBG010000001">
    <property type="protein sequence ID" value="MBB6483124.1"/>
    <property type="molecule type" value="Genomic_DNA"/>
</dbReference>
<proteinExistence type="predicted"/>
<sequence>MDAVERAFEAERPCREVLHAESEQARCHAVDDPGSRHCRASARQPIQLAVPLDFILQGEDLPGEIRGAIETRPANIHELSHVTVEVTVDKAA</sequence>
<name>A0A7X0ILC9_9HYPH</name>
<comment type="caution">
    <text evidence="1">The sequence shown here is derived from an EMBL/GenBank/DDBJ whole genome shotgun (WGS) entry which is preliminary data.</text>
</comment>
<reference evidence="1 2" key="1">
    <citation type="submission" date="2020-08" db="EMBL/GenBank/DDBJ databases">
        <title>Genomic Encyclopedia of Type Strains, Phase IV (KMG-V): Genome sequencing to study the core and pangenomes of soil and plant-associated prokaryotes.</title>
        <authorList>
            <person name="Whitman W."/>
        </authorList>
    </citation>
    <scope>NUCLEOTIDE SEQUENCE [LARGE SCALE GENOMIC DNA]</scope>
    <source>
        <strain evidence="1 2">SEMIA 4060</strain>
    </source>
</reference>
<accession>A0A7X0ILC9</accession>
<protein>
    <submittedName>
        <fullName evidence="1">Uncharacterized protein</fullName>
    </submittedName>
</protein>
<dbReference type="RefSeq" id="WP_246806180.1">
    <property type="nucleotide sequence ID" value="NZ_JACHBG010000001.1"/>
</dbReference>
<dbReference type="AlphaFoldDB" id="A0A7X0ILC9"/>
<gene>
    <name evidence="1" type="ORF">GGD46_000367</name>
</gene>